<proteinExistence type="inferred from homology"/>
<name>A0A369W625_9SPHN</name>
<comment type="caution">
    <text evidence="4">The sequence shown here is derived from an EMBL/GenBank/DDBJ whole genome shotgun (WGS) entry which is preliminary data.</text>
</comment>
<dbReference type="GO" id="GO:0016853">
    <property type="term" value="F:isomerase activity"/>
    <property type="evidence" value="ECO:0007669"/>
    <property type="project" value="UniProtKB-KW"/>
</dbReference>
<evidence type="ECO:0000313" key="4">
    <source>
        <dbReference type="EMBL" id="RDE07541.1"/>
    </source>
</evidence>
<keyword evidence="5" id="KW-1185">Reference proteome</keyword>
<accession>A0A369W625</accession>
<dbReference type="Pfam" id="PF13462">
    <property type="entry name" value="Thioredoxin_4"/>
    <property type="match status" value="1"/>
</dbReference>
<dbReference type="InterPro" id="IPR036249">
    <property type="entry name" value="Thioredoxin-like_sf"/>
</dbReference>
<dbReference type="AlphaFoldDB" id="A0A369W625"/>
<dbReference type="InterPro" id="IPR012336">
    <property type="entry name" value="Thioredoxin-like_fold"/>
</dbReference>
<dbReference type="Gene3D" id="1.10.40.110">
    <property type="match status" value="1"/>
</dbReference>
<keyword evidence="4" id="KW-0413">Isomerase</keyword>
<comment type="similarity">
    <text evidence="1">Belongs to the thioredoxin family. DsbA subfamily.</text>
</comment>
<dbReference type="PROSITE" id="PS51257">
    <property type="entry name" value="PROKAR_LIPOPROTEIN"/>
    <property type="match status" value="1"/>
</dbReference>
<protein>
    <submittedName>
        <fullName evidence="4">Protein-disulfide isomerase</fullName>
    </submittedName>
</protein>
<dbReference type="PANTHER" id="PTHR13887:SF56">
    <property type="entry name" value="THIOREDOXIN-LIKE REDUCTASE RV2466C"/>
    <property type="match status" value="1"/>
</dbReference>
<evidence type="ECO:0000259" key="3">
    <source>
        <dbReference type="Pfam" id="PF13462"/>
    </source>
</evidence>
<evidence type="ECO:0000256" key="2">
    <source>
        <dbReference type="SAM" id="SignalP"/>
    </source>
</evidence>
<feature type="signal peptide" evidence="2">
    <location>
        <begin position="1"/>
        <end position="23"/>
    </location>
</feature>
<reference evidence="4 5" key="1">
    <citation type="submission" date="2018-07" db="EMBL/GenBank/DDBJ databases">
        <title>a novel species of Sphingomonas isolated from the rhizosphere soil of Araceae plant.</title>
        <authorList>
            <person name="Zhiyong W."/>
            <person name="Qinglan Z."/>
            <person name="Zhiwei F."/>
            <person name="Ding X."/>
            <person name="Gejiao W."/>
            <person name="Shixue Z."/>
        </authorList>
    </citation>
    <scope>NUCLEOTIDE SEQUENCE [LARGE SCALE GENOMIC DNA]</scope>
    <source>
        <strain evidence="4 5">WZY 27</strain>
    </source>
</reference>
<dbReference type="SUPFAM" id="SSF52833">
    <property type="entry name" value="Thioredoxin-like"/>
    <property type="match status" value="1"/>
</dbReference>
<keyword evidence="2" id="KW-0732">Signal</keyword>
<gene>
    <name evidence="4" type="ORF">DVW87_06545</name>
</gene>
<dbReference type="PANTHER" id="PTHR13887">
    <property type="entry name" value="GLUTATHIONE S-TRANSFERASE KAPPA"/>
    <property type="match status" value="1"/>
</dbReference>
<dbReference type="OrthoDB" id="8478320at2"/>
<sequence>MRLTLAALLLPVAALAGCNSNTAATNGSTPAPAASAAAAPAGSNWVDTVARTPEGGVRMGNPDAPVKLVEYGSRACPYCAKFDAEGFPALKAGPIAKGTVSYEFREYPVHGSLDLAPILLGKCVDDSIFFPMLDQMMQNQQTLLANVETAQREIAQTLPNGTPNQIATAWAEKLGYIDFVKQRGLPEAKARACLADKGGVDALAKNAAAAEQSYNVAGTPTFLINNKPVAGVNDWAGLKPQLNAAGAGI</sequence>
<evidence type="ECO:0000256" key="1">
    <source>
        <dbReference type="ARBA" id="ARBA00005791"/>
    </source>
</evidence>
<dbReference type="Gene3D" id="3.40.30.10">
    <property type="entry name" value="Glutaredoxin"/>
    <property type="match status" value="1"/>
</dbReference>
<feature type="domain" description="Thioredoxin-like fold" evidence="3">
    <location>
        <begin position="54"/>
        <end position="243"/>
    </location>
</feature>
<feature type="chain" id="PRO_5016562820" evidence="2">
    <location>
        <begin position="24"/>
        <end position="249"/>
    </location>
</feature>
<dbReference type="RefSeq" id="WP_114687119.1">
    <property type="nucleotide sequence ID" value="NZ_QQNB01000001.1"/>
</dbReference>
<dbReference type="Proteomes" id="UP000253918">
    <property type="component" value="Unassembled WGS sequence"/>
</dbReference>
<dbReference type="EMBL" id="QQNB01000001">
    <property type="protein sequence ID" value="RDE07541.1"/>
    <property type="molecule type" value="Genomic_DNA"/>
</dbReference>
<evidence type="ECO:0000313" key="5">
    <source>
        <dbReference type="Proteomes" id="UP000253918"/>
    </source>
</evidence>
<organism evidence="4 5">
    <name type="scientific">Sphingomonas aracearum</name>
    <dbReference type="NCBI Taxonomy" id="2283317"/>
    <lineage>
        <taxon>Bacteria</taxon>
        <taxon>Pseudomonadati</taxon>
        <taxon>Pseudomonadota</taxon>
        <taxon>Alphaproteobacteria</taxon>
        <taxon>Sphingomonadales</taxon>
        <taxon>Sphingomonadaceae</taxon>
        <taxon>Sphingomonas</taxon>
    </lineage>
</organism>